<organism evidence="1">
    <name type="scientific">marine metagenome</name>
    <dbReference type="NCBI Taxonomy" id="408172"/>
    <lineage>
        <taxon>unclassified sequences</taxon>
        <taxon>metagenomes</taxon>
        <taxon>ecological metagenomes</taxon>
    </lineage>
</organism>
<evidence type="ECO:0008006" key="2">
    <source>
        <dbReference type="Google" id="ProtNLM"/>
    </source>
</evidence>
<feature type="non-terminal residue" evidence="1">
    <location>
        <position position="121"/>
    </location>
</feature>
<gene>
    <name evidence="1" type="ORF">METZ01_LOCUS322662</name>
</gene>
<accession>A0A382PAQ7</accession>
<sequence length="121" mass="13842">MVVIEKNRYMKQVKVLALCFLCMFTFFDIVEGQTGRLTGRVRDEQGVTLERAEARVINPSSDEVVAVTSTDDLGFFELEELPVGLIRLEIQRLGFQLFSQEFELGATERQIIDIELRIQAL</sequence>
<protein>
    <recommendedName>
        <fullName evidence="2">Carboxypeptidase regulatory-like domain-containing protein</fullName>
    </recommendedName>
</protein>
<dbReference type="AlphaFoldDB" id="A0A382PAQ7"/>
<evidence type="ECO:0000313" key="1">
    <source>
        <dbReference type="EMBL" id="SVC69808.1"/>
    </source>
</evidence>
<dbReference type="SUPFAM" id="SSF49464">
    <property type="entry name" value="Carboxypeptidase regulatory domain-like"/>
    <property type="match status" value="1"/>
</dbReference>
<dbReference type="InterPro" id="IPR008969">
    <property type="entry name" value="CarboxyPept-like_regulatory"/>
</dbReference>
<dbReference type="Pfam" id="PF13620">
    <property type="entry name" value="CarboxypepD_reg"/>
    <property type="match status" value="1"/>
</dbReference>
<dbReference type="EMBL" id="UINC01105685">
    <property type="protein sequence ID" value="SVC69808.1"/>
    <property type="molecule type" value="Genomic_DNA"/>
</dbReference>
<name>A0A382PAQ7_9ZZZZ</name>
<proteinExistence type="predicted"/>
<reference evidence="1" key="1">
    <citation type="submission" date="2018-05" db="EMBL/GenBank/DDBJ databases">
        <authorList>
            <person name="Lanie J.A."/>
            <person name="Ng W.-L."/>
            <person name="Kazmierczak K.M."/>
            <person name="Andrzejewski T.M."/>
            <person name="Davidsen T.M."/>
            <person name="Wayne K.J."/>
            <person name="Tettelin H."/>
            <person name="Glass J.I."/>
            <person name="Rusch D."/>
            <person name="Podicherti R."/>
            <person name="Tsui H.-C.T."/>
            <person name="Winkler M.E."/>
        </authorList>
    </citation>
    <scope>NUCLEOTIDE SEQUENCE</scope>
</reference>